<name>A0A6M3K8R8_9ZZZZ</name>
<dbReference type="EMBL" id="MT142325">
    <property type="protein sequence ID" value="QJA78209.1"/>
    <property type="molecule type" value="Genomic_DNA"/>
</dbReference>
<protein>
    <submittedName>
        <fullName evidence="2">Uncharacterized protein</fullName>
    </submittedName>
</protein>
<proteinExistence type="predicted"/>
<accession>A0A6M3K8R8</accession>
<dbReference type="EMBL" id="MT141482">
    <property type="protein sequence ID" value="QJA62825.1"/>
    <property type="molecule type" value="Genomic_DNA"/>
</dbReference>
<reference evidence="2" key="1">
    <citation type="submission" date="2020-03" db="EMBL/GenBank/DDBJ databases">
        <title>The deep terrestrial virosphere.</title>
        <authorList>
            <person name="Holmfeldt K."/>
            <person name="Nilsson E."/>
            <person name="Simone D."/>
            <person name="Lopez-Fernandez M."/>
            <person name="Wu X."/>
            <person name="de Brujin I."/>
            <person name="Lundin D."/>
            <person name="Andersson A."/>
            <person name="Bertilsson S."/>
            <person name="Dopson M."/>
        </authorList>
    </citation>
    <scope>NUCLEOTIDE SEQUENCE</scope>
    <source>
        <strain evidence="2">MM415A01113</strain>
        <strain evidence="1">MM415B00724</strain>
    </source>
</reference>
<evidence type="ECO:0000313" key="1">
    <source>
        <dbReference type="EMBL" id="QJA62825.1"/>
    </source>
</evidence>
<dbReference type="AlphaFoldDB" id="A0A6M3K8R8"/>
<organism evidence="2">
    <name type="scientific">viral metagenome</name>
    <dbReference type="NCBI Taxonomy" id="1070528"/>
    <lineage>
        <taxon>unclassified sequences</taxon>
        <taxon>metagenomes</taxon>
        <taxon>organismal metagenomes</taxon>
    </lineage>
</organism>
<evidence type="ECO:0000313" key="2">
    <source>
        <dbReference type="EMBL" id="QJA78209.1"/>
    </source>
</evidence>
<gene>
    <name evidence="2" type="ORF">MM415A01113_0009</name>
    <name evidence="1" type="ORF">MM415B00724_0028</name>
</gene>
<sequence>MKKLLLVLLMIVFMANSVWASPINKTLISETQLDDDPTSVTGTYNVQDYEKVAFFVEYDETEVGNSISIAITLDYSYDNTNFVTGYFYDLAGGTTLQTSETLSSDGWYYLWLSPDWQITYVRVTITATNSDADDLATVTAYLIGLK</sequence>